<dbReference type="EMBL" id="CP000282">
    <property type="protein sequence ID" value="ABD82462.1"/>
    <property type="molecule type" value="Genomic_DNA"/>
</dbReference>
<dbReference type="Pfam" id="PF01497">
    <property type="entry name" value="Peripla_BP_2"/>
    <property type="match status" value="1"/>
</dbReference>
<evidence type="ECO:0000313" key="5">
    <source>
        <dbReference type="Proteomes" id="UP000001947"/>
    </source>
</evidence>
<dbReference type="Gene3D" id="3.40.50.1980">
    <property type="entry name" value="Nitrogenase molybdenum iron protein domain"/>
    <property type="match status" value="2"/>
</dbReference>
<accession>Q21FR7</accession>
<evidence type="ECO:0000259" key="3">
    <source>
        <dbReference type="PROSITE" id="PS50983"/>
    </source>
</evidence>
<dbReference type="RefSeq" id="WP_011469678.1">
    <property type="nucleotide sequence ID" value="NC_007912.1"/>
</dbReference>
<protein>
    <submittedName>
        <fullName evidence="4">Periplasmic binding protein</fullName>
    </submittedName>
</protein>
<dbReference type="HOGENOM" id="CLU_038034_2_5_6"/>
<feature type="signal peptide" evidence="2">
    <location>
        <begin position="1"/>
        <end position="33"/>
    </location>
</feature>
<evidence type="ECO:0000256" key="1">
    <source>
        <dbReference type="ARBA" id="ARBA00022729"/>
    </source>
</evidence>
<dbReference type="PANTHER" id="PTHR30535">
    <property type="entry name" value="VITAMIN B12-BINDING PROTEIN"/>
    <property type="match status" value="1"/>
</dbReference>
<organism evidence="4 5">
    <name type="scientific">Saccharophagus degradans (strain 2-40 / ATCC 43961 / DSM 17024)</name>
    <dbReference type="NCBI Taxonomy" id="203122"/>
    <lineage>
        <taxon>Bacteria</taxon>
        <taxon>Pseudomonadati</taxon>
        <taxon>Pseudomonadota</taxon>
        <taxon>Gammaproteobacteria</taxon>
        <taxon>Cellvibrionales</taxon>
        <taxon>Cellvibrionaceae</taxon>
        <taxon>Saccharophagus</taxon>
    </lineage>
</organism>
<dbReference type="SUPFAM" id="SSF53807">
    <property type="entry name" value="Helical backbone' metal receptor"/>
    <property type="match status" value="1"/>
</dbReference>
<dbReference type="AlphaFoldDB" id="Q21FR7"/>
<reference evidence="4 5" key="1">
    <citation type="journal article" date="2008" name="PLoS Genet.">
        <title>Complete genome sequence of the complex carbohydrate-degrading marine bacterium, Saccharophagus degradans strain 2-40 T.</title>
        <authorList>
            <person name="Weiner R.M."/>
            <person name="Taylor L.E.II."/>
            <person name="Henrissat B."/>
            <person name="Hauser L."/>
            <person name="Land M."/>
            <person name="Coutinho P.M."/>
            <person name="Rancurel C."/>
            <person name="Saunders E.H."/>
            <person name="Longmire A.G."/>
            <person name="Zhang H."/>
            <person name="Bayer E.A."/>
            <person name="Gilbert H.J."/>
            <person name="Larimer F."/>
            <person name="Zhulin I.B."/>
            <person name="Ekborg N.A."/>
            <person name="Lamed R."/>
            <person name="Richardson P.M."/>
            <person name="Borovok I."/>
            <person name="Hutcheson S."/>
        </authorList>
    </citation>
    <scope>NUCLEOTIDE SEQUENCE [LARGE SCALE GENOMIC DNA]</scope>
    <source>
        <strain evidence="5">2-40 / ATCC 43961 / DSM 17024</strain>
    </source>
</reference>
<dbReference type="KEGG" id="sde:Sde_3205"/>
<proteinExistence type="predicted"/>
<dbReference type="eggNOG" id="COG0614">
    <property type="taxonomic scope" value="Bacteria"/>
</dbReference>
<dbReference type="GO" id="GO:0071281">
    <property type="term" value="P:cellular response to iron ion"/>
    <property type="evidence" value="ECO:0007669"/>
    <property type="project" value="TreeGrafter"/>
</dbReference>
<keyword evidence="5" id="KW-1185">Reference proteome</keyword>
<dbReference type="InterPro" id="IPR050902">
    <property type="entry name" value="ABC_Transporter_SBP"/>
</dbReference>
<dbReference type="PROSITE" id="PS50983">
    <property type="entry name" value="FE_B12_PBP"/>
    <property type="match status" value="1"/>
</dbReference>
<feature type="chain" id="PRO_5004200414" evidence="2">
    <location>
        <begin position="34"/>
        <end position="309"/>
    </location>
</feature>
<dbReference type="Proteomes" id="UP000001947">
    <property type="component" value="Chromosome"/>
</dbReference>
<dbReference type="CDD" id="cd01144">
    <property type="entry name" value="BtuF"/>
    <property type="match status" value="1"/>
</dbReference>
<dbReference type="GeneID" id="98614832"/>
<feature type="domain" description="Fe/B12 periplasmic-binding" evidence="3">
    <location>
        <begin position="60"/>
        <end position="309"/>
    </location>
</feature>
<sequence>MNNMKHNTRPRRLGLATCLVCLLQIALYATAQAAQVHTSTRYSVVDDAGSRIALAGPAQRIISLAPHTTELLFAAGAGEQVVGVVSYSNYPERAQTIQNVGSYHQFDFEQIALLKPDLIVGWASGNPKPLLEKLRTMGFTLFLSEPKELDDIAYNIIKLGQLAGTQANAEKAAASYRQQLADIAQQNKSKKNVTVFYEIWHSPLMTLGGDHLFNKVLALCSASNVFADLDSLAPQIGVENVLQRNPDMILASGMDTSRPDWLDKWLEWPQLSAVKNNHLYFIPPDYLQRHSPRLAIGASQLCDHVNKVR</sequence>
<dbReference type="InterPro" id="IPR002491">
    <property type="entry name" value="ABC_transptr_periplasmic_BD"/>
</dbReference>
<gene>
    <name evidence="4" type="ordered locus">Sde_3205</name>
</gene>
<keyword evidence="1 2" id="KW-0732">Signal</keyword>
<dbReference type="NCBIfam" id="NF038402">
    <property type="entry name" value="TroA_like"/>
    <property type="match status" value="1"/>
</dbReference>
<dbReference type="STRING" id="203122.Sde_3205"/>
<dbReference type="OrthoDB" id="6495095at2"/>
<dbReference type="InterPro" id="IPR054828">
    <property type="entry name" value="Vit_B12_bind_prot"/>
</dbReference>
<name>Q21FR7_SACD2</name>
<dbReference type="PANTHER" id="PTHR30535:SF34">
    <property type="entry name" value="MOLYBDATE-BINDING PROTEIN MOLA"/>
    <property type="match status" value="1"/>
</dbReference>
<evidence type="ECO:0000256" key="2">
    <source>
        <dbReference type="SAM" id="SignalP"/>
    </source>
</evidence>
<evidence type="ECO:0000313" key="4">
    <source>
        <dbReference type="EMBL" id="ABD82462.1"/>
    </source>
</evidence>